<proteinExistence type="predicted"/>
<sequence length="360" mass="39334">MARKAKNKFTGTMLALAAIIAAAMVIKLWRSGGARIAWPGSSSFCREAGGLEAFNDSLTGLKDDSLFVKRSSAPPDSGTYYQIAAGKDKSYILLNLRLSRMAKSCGLKPVAAEEDSKKQTLKLSYAFQNTRTVNILVKRKVTEIIAAVPKPQMTIVIYDWPPQDSKTAREFLNCPQAATLIIRSAVRNIAKTVLAALPLEPKGYPRQDPGPGTILVDDSDLKIRNKMDQALKLYPQAAGFYAVAGSRALEDSRVCDQVLKYCLQKNLLFMEPQPTARSLASELTGQMECRYVKPDLIIDGKNSRASIAAQLNKALAACREKGRYVVLAPASPAFIKALKETVGEKTKKEVDFPSVSKISQ</sequence>
<organism evidence="1 2">
    <name type="scientific">candidate division TA06 bacterium</name>
    <dbReference type="NCBI Taxonomy" id="2250710"/>
    <lineage>
        <taxon>Bacteria</taxon>
        <taxon>Bacteria division TA06</taxon>
    </lineage>
</organism>
<dbReference type="InterPro" id="IPR006837">
    <property type="entry name" value="Divergent_DAC"/>
</dbReference>
<protein>
    <submittedName>
        <fullName evidence="1">Divergent polysaccharide deacetylase family protein</fullName>
    </submittedName>
</protein>
<evidence type="ECO:0000313" key="1">
    <source>
        <dbReference type="EMBL" id="MBI4726724.1"/>
    </source>
</evidence>
<dbReference type="SUPFAM" id="SSF88713">
    <property type="entry name" value="Glycoside hydrolase/deacetylase"/>
    <property type="match status" value="1"/>
</dbReference>
<gene>
    <name evidence="1" type="ORF">HY768_05810</name>
</gene>
<dbReference type="PANTHER" id="PTHR30105:SF2">
    <property type="entry name" value="DIVERGENT POLYSACCHARIDE DEACETYLASE SUPERFAMILY"/>
    <property type="match status" value="1"/>
</dbReference>
<comment type="caution">
    <text evidence="1">The sequence shown here is derived from an EMBL/GenBank/DDBJ whole genome shotgun (WGS) entry which is preliminary data.</text>
</comment>
<dbReference type="EMBL" id="JACQXR010000075">
    <property type="protein sequence ID" value="MBI4726724.1"/>
    <property type="molecule type" value="Genomic_DNA"/>
</dbReference>
<evidence type="ECO:0000313" key="2">
    <source>
        <dbReference type="Proteomes" id="UP000736328"/>
    </source>
</evidence>
<reference evidence="1" key="1">
    <citation type="submission" date="2020-07" db="EMBL/GenBank/DDBJ databases">
        <title>Huge and variable diversity of episymbiotic CPR bacteria and DPANN archaea in groundwater ecosystems.</title>
        <authorList>
            <person name="He C.Y."/>
            <person name="Keren R."/>
            <person name="Whittaker M."/>
            <person name="Farag I.F."/>
            <person name="Doudna J."/>
            <person name="Cate J.H.D."/>
            <person name="Banfield J.F."/>
        </authorList>
    </citation>
    <scope>NUCLEOTIDE SEQUENCE</scope>
    <source>
        <strain evidence="1">NC_groundwater_1520_Pr4_B-0.1um_53_5</strain>
    </source>
</reference>
<accession>A0A933MJJ1</accession>
<dbReference type="PANTHER" id="PTHR30105">
    <property type="entry name" value="UNCHARACTERIZED YIBQ-RELATED"/>
    <property type="match status" value="1"/>
</dbReference>
<dbReference type="Pfam" id="PF04748">
    <property type="entry name" value="Polysacc_deac_2"/>
    <property type="match status" value="1"/>
</dbReference>
<dbReference type="Gene3D" id="3.20.20.370">
    <property type="entry name" value="Glycoside hydrolase/deacetylase"/>
    <property type="match status" value="1"/>
</dbReference>
<dbReference type="AlphaFoldDB" id="A0A933MJJ1"/>
<name>A0A933MJJ1_UNCT6</name>
<dbReference type="GO" id="GO:0005975">
    <property type="term" value="P:carbohydrate metabolic process"/>
    <property type="evidence" value="ECO:0007669"/>
    <property type="project" value="InterPro"/>
</dbReference>
<dbReference type="Proteomes" id="UP000736328">
    <property type="component" value="Unassembled WGS sequence"/>
</dbReference>
<dbReference type="InterPro" id="IPR011330">
    <property type="entry name" value="Glyco_hydro/deAcase_b/a-brl"/>
</dbReference>